<sequence>MKRLALRPQPGPRTLLAVGIGLAAGPLVAAEPPRSSASLELETLHVEERRSDGYRTERSASAKNAVPLLDTPQTITVVPAEVMRDQQALSLREVLSNVSGITFNAGEGGGGSGDNLNIRGFSASTNLQIDGLRDSAQNNRTDTFNIEQVEVIKGPNSVFGGAGTTGGSVNQISKQPGFEAFSRLGLGLGSDHYRRLTLDTNQPLQELGSGSAFRLNLMAHDDEIPGRKRLERERWGIAPSLLLGLGEDTSLTLSYFHQRDDNDPDYGVPAFDGKRVAGVKRNAYFGWRNLDRERIDSDAFTVRLEHRFNDQLSLQNLTRYSEVERDTVISAAHINLDRRRSTGQPPGPVLAPGQYLPAGPQAYGRDVTSRMWINQTNLTAEFDTLGIGHTLVAGAEFSRETYHRTTYDYGLKFPDEGYPLADPPGYWSGPAQRSNSGYLATRLYDRALYAFDTLALSPQWDLNLGLRYDWLDGDARNNSLTKGNWVATDNRSSDEHLSGRAGLVYKPVENGRFYLAYGTSFNPSAENIATSGAGLSAATEKLDPEKNRTWELGTKWELLERRLQLDAALFRVEKLNARTQLTDGTTILAGNQRVQGLELGLTGELSERWKVFSTFTFMDSETLKAVNERVGVSAKGQALANTPPQSFNLWSTYDFDGGWRVGYGARYVSQRNLTASDDGVKLAAYWVHSAMLGYRVSDSFDLQLNLDNLFDRQYVERVRTQLGTQQGTGSQGARSSAIEYGDARAATLNATLSF</sequence>
<proteinExistence type="inferred from homology"/>
<dbReference type="Pfam" id="PF00593">
    <property type="entry name" value="TonB_dep_Rec_b-barrel"/>
    <property type="match status" value="1"/>
</dbReference>
<keyword evidence="6" id="KW-0732">Signal</keyword>
<dbReference type="GO" id="GO:0009279">
    <property type="term" value="C:cell outer membrane"/>
    <property type="evidence" value="ECO:0007669"/>
    <property type="project" value="UniProtKB-SubCell"/>
</dbReference>
<evidence type="ECO:0000259" key="15">
    <source>
        <dbReference type="Pfam" id="PF07715"/>
    </source>
</evidence>
<dbReference type="InterPro" id="IPR036942">
    <property type="entry name" value="Beta-barrel_TonB_sf"/>
</dbReference>
<evidence type="ECO:0000256" key="10">
    <source>
        <dbReference type="ARBA" id="ARBA00023170"/>
    </source>
</evidence>
<dbReference type="GO" id="GO:0015344">
    <property type="term" value="F:siderophore uptake transmembrane transporter activity"/>
    <property type="evidence" value="ECO:0007669"/>
    <property type="project" value="TreeGrafter"/>
</dbReference>
<keyword evidence="11 12" id="KW-0998">Cell outer membrane</keyword>
<feature type="domain" description="TonB-dependent receptor-like beta-barrel" evidence="14">
    <location>
        <begin position="243"/>
        <end position="709"/>
    </location>
</feature>
<accession>A0A6S5RGP2</accession>
<keyword evidence="5 12" id="KW-0812">Transmembrane</keyword>
<evidence type="ECO:0000256" key="11">
    <source>
        <dbReference type="ARBA" id="ARBA00023237"/>
    </source>
</evidence>
<keyword evidence="7" id="KW-0406">Ion transport</keyword>
<comment type="subcellular location">
    <subcellularLocation>
        <location evidence="1 12">Cell outer membrane</location>
        <topology evidence="1 12">Multi-pass membrane protein</topology>
    </subcellularLocation>
</comment>
<keyword evidence="4 12" id="KW-1134">Transmembrane beta strand</keyword>
<evidence type="ECO:0000256" key="7">
    <source>
        <dbReference type="ARBA" id="ARBA00023065"/>
    </source>
</evidence>
<evidence type="ECO:0000256" key="5">
    <source>
        <dbReference type="ARBA" id="ARBA00022692"/>
    </source>
</evidence>
<dbReference type="EMBL" id="AP022213">
    <property type="protein sequence ID" value="BBT15041.1"/>
    <property type="molecule type" value="Genomic_DNA"/>
</dbReference>
<dbReference type="InterPro" id="IPR039426">
    <property type="entry name" value="TonB-dep_rcpt-like"/>
</dbReference>
<feature type="domain" description="TonB-dependent receptor plug" evidence="15">
    <location>
        <begin position="68"/>
        <end position="167"/>
    </location>
</feature>
<evidence type="ECO:0000256" key="3">
    <source>
        <dbReference type="ARBA" id="ARBA00022448"/>
    </source>
</evidence>
<evidence type="ECO:0000256" key="4">
    <source>
        <dbReference type="ARBA" id="ARBA00022452"/>
    </source>
</evidence>
<keyword evidence="3 12" id="KW-0813">Transport</keyword>
<evidence type="ECO:0000256" key="9">
    <source>
        <dbReference type="ARBA" id="ARBA00023136"/>
    </source>
</evidence>
<gene>
    <name evidence="16" type="ORF">WP8S17C03_10900</name>
</gene>
<dbReference type="PROSITE" id="PS52016">
    <property type="entry name" value="TONB_DEPENDENT_REC_3"/>
    <property type="match status" value="1"/>
</dbReference>
<dbReference type="CDD" id="cd01347">
    <property type="entry name" value="ligand_gated_channel"/>
    <property type="match status" value="1"/>
</dbReference>
<organism evidence="16 17">
    <name type="scientific">Metapseudomonas otitidis</name>
    <dbReference type="NCBI Taxonomy" id="319939"/>
    <lineage>
        <taxon>Bacteria</taxon>
        <taxon>Pseudomonadati</taxon>
        <taxon>Pseudomonadota</taxon>
        <taxon>Gammaproteobacteria</taxon>
        <taxon>Pseudomonadales</taxon>
        <taxon>Pseudomonadaceae</taxon>
        <taxon>Metapseudomonas</taxon>
    </lineage>
</organism>
<dbReference type="InterPro" id="IPR010105">
    <property type="entry name" value="TonB_sidphr_rcpt"/>
</dbReference>
<dbReference type="Gene3D" id="2.40.170.20">
    <property type="entry name" value="TonB-dependent receptor, beta-barrel domain"/>
    <property type="match status" value="1"/>
</dbReference>
<dbReference type="FunFam" id="2.170.130.10:FF:000001">
    <property type="entry name" value="Catecholate siderophore TonB-dependent receptor"/>
    <property type="match status" value="1"/>
</dbReference>
<dbReference type="AlphaFoldDB" id="A0A6S5RGP2"/>
<evidence type="ECO:0000256" key="1">
    <source>
        <dbReference type="ARBA" id="ARBA00004571"/>
    </source>
</evidence>
<dbReference type="RefSeq" id="WP_182851847.1">
    <property type="nucleotide sequence ID" value="NZ_AP022213.1"/>
</dbReference>
<dbReference type="PANTHER" id="PTHR32552:SF83">
    <property type="entry name" value="BLR3904 PROTEIN"/>
    <property type="match status" value="1"/>
</dbReference>
<dbReference type="InterPro" id="IPR000531">
    <property type="entry name" value="Beta-barrel_TonB"/>
</dbReference>
<evidence type="ECO:0000313" key="17">
    <source>
        <dbReference type="Proteomes" id="UP000515591"/>
    </source>
</evidence>
<name>A0A6S5RGP2_9GAMM</name>
<dbReference type="PANTHER" id="PTHR32552">
    <property type="entry name" value="FERRICHROME IRON RECEPTOR-RELATED"/>
    <property type="match status" value="1"/>
</dbReference>
<dbReference type="GO" id="GO:0038023">
    <property type="term" value="F:signaling receptor activity"/>
    <property type="evidence" value="ECO:0007669"/>
    <property type="project" value="InterPro"/>
</dbReference>
<dbReference type="InterPro" id="IPR037066">
    <property type="entry name" value="Plug_dom_sf"/>
</dbReference>
<dbReference type="InterPro" id="IPR012910">
    <property type="entry name" value="Plug_dom"/>
</dbReference>
<dbReference type="Proteomes" id="UP000515591">
    <property type="component" value="Chromosome"/>
</dbReference>
<evidence type="ECO:0000256" key="2">
    <source>
        <dbReference type="ARBA" id="ARBA00009810"/>
    </source>
</evidence>
<keyword evidence="10 16" id="KW-0675">Receptor</keyword>
<dbReference type="NCBIfam" id="TIGR01783">
    <property type="entry name" value="TonB-siderophor"/>
    <property type="match status" value="1"/>
</dbReference>
<evidence type="ECO:0000259" key="14">
    <source>
        <dbReference type="Pfam" id="PF00593"/>
    </source>
</evidence>
<evidence type="ECO:0000256" key="8">
    <source>
        <dbReference type="ARBA" id="ARBA00023077"/>
    </source>
</evidence>
<evidence type="ECO:0000256" key="12">
    <source>
        <dbReference type="PROSITE-ProRule" id="PRU01360"/>
    </source>
</evidence>
<keyword evidence="9 12" id="KW-0472">Membrane</keyword>
<dbReference type="Gene3D" id="2.170.130.10">
    <property type="entry name" value="TonB-dependent receptor, plug domain"/>
    <property type="match status" value="1"/>
</dbReference>
<reference evidence="16 17" key="1">
    <citation type="submission" date="2019-12" db="EMBL/GenBank/DDBJ databases">
        <title>complete genome sequences of Pseudomonas otitidis str. WP8-S17-CRE-03 isolated from wastewater treatment plant effluent.</title>
        <authorList>
            <person name="Sekizuka T."/>
            <person name="Itokawa K."/>
            <person name="Yatsu K."/>
            <person name="Inamine Y."/>
            <person name="Kuroda M."/>
        </authorList>
    </citation>
    <scope>NUCLEOTIDE SEQUENCE [LARGE SCALE GENOMIC DNA]</scope>
    <source>
        <strain evidence="16 17">WP8-S17-CRE-03</strain>
    </source>
</reference>
<protein>
    <submittedName>
        <fullName evidence="16">TonB-dependent receptor</fullName>
    </submittedName>
</protein>
<comment type="similarity">
    <text evidence="2 12 13">Belongs to the TonB-dependent receptor family.</text>
</comment>
<dbReference type="Pfam" id="PF07715">
    <property type="entry name" value="Plug"/>
    <property type="match status" value="1"/>
</dbReference>
<evidence type="ECO:0000313" key="16">
    <source>
        <dbReference type="EMBL" id="BBT15041.1"/>
    </source>
</evidence>
<keyword evidence="8 13" id="KW-0798">TonB box</keyword>
<evidence type="ECO:0000256" key="13">
    <source>
        <dbReference type="RuleBase" id="RU003357"/>
    </source>
</evidence>
<dbReference type="SUPFAM" id="SSF56935">
    <property type="entry name" value="Porins"/>
    <property type="match status" value="1"/>
</dbReference>
<evidence type="ECO:0000256" key="6">
    <source>
        <dbReference type="ARBA" id="ARBA00022729"/>
    </source>
</evidence>
<dbReference type="GO" id="GO:0015891">
    <property type="term" value="P:siderophore transport"/>
    <property type="evidence" value="ECO:0007669"/>
    <property type="project" value="InterPro"/>
</dbReference>